<dbReference type="GO" id="GO:0009534">
    <property type="term" value="C:chloroplast thylakoid"/>
    <property type="evidence" value="ECO:0007669"/>
    <property type="project" value="UniProtKB-ARBA"/>
</dbReference>
<dbReference type="GO" id="GO:0006515">
    <property type="term" value="P:protein quality control for misfolded or incompletely synthesized proteins"/>
    <property type="evidence" value="ECO:0007669"/>
    <property type="project" value="TreeGrafter"/>
</dbReference>
<dbReference type="InterPro" id="IPR018215">
    <property type="entry name" value="ClpP_Ser_AS"/>
</dbReference>
<dbReference type="EMBL" id="HBHL01010615">
    <property type="protein sequence ID" value="CAD9718190.1"/>
    <property type="molecule type" value="Transcribed_RNA"/>
</dbReference>
<dbReference type="InterPro" id="IPR001907">
    <property type="entry name" value="ClpP"/>
</dbReference>
<evidence type="ECO:0000256" key="5">
    <source>
        <dbReference type="PROSITE-ProRule" id="PRU10085"/>
    </source>
</evidence>
<reference evidence="10 11" key="1">
    <citation type="submission" date="2018-07" db="EMBL/GenBank/DDBJ databases">
        <title>The complete nuclear genome of the prasinophyte Chloropicon primus (CCMP1205).</title>
        <authorList>
            <person name="Pombert J.-F."/>
            <person name="Otis C."/>
            <person name="Turmel M."/>
            <person name="Lemieux C."/>
        </authorList>
    </citation>
    <scope>NUCLEOTIDE SEQUENCE [LARGE SCALE GENOMIC DNA]</scope>
    <source>
        <strain evidence="10 11">CCMP1205</strain>
    </source>
</reference>
<evidence type="ECO:0000256" key="2">
    <source>
        <dbReference type="ARBA" id="ARBA00022670"/>
    </source>
</evidence>
<dbReference type="EC" id="3.4.21.92" evidence="7"/>
<sequence length="227" mass="24815">MRNLTQLTKKLVSGLGGSLVTSQTQARAFNMVPMVLERSQGGERAFDLYSRLLKEGIVFVNGPVNDQMSSLVVAQLLFLESEGTSKPINMYINSPGGSVTSGLAIYDTMQYIANPIHTLCVGQACSMASVLLSAGTPGQRRALPNARVMIHQPSGGAQGQATDIAIRAQEILSLRERLNHIYVEHTHQPLAVIEESVERDHFMSAEQARDFGILDEVIQKRPEPVEE</sequence>
<evidence type="ECO:0000313" key="11">
    <source>
        <dbReference type="Proteomes" id="UP000316726"/>
    </source>
</evidence>
<evidence type="ECO:0000256" key="4">
    <source>
        <dbReference type="ARBA" id="ARBA00022825"/>
    </source>
</evidence>
<evidence type="ECO:0000256" key="1">
    <source>
        <dbReference type="ARBA" id="ARBA00007039"/>
    </source>
</evidence>
<dbReference type="SUPFAM" id="SSF52096">
    <property type="entry name" value="ClpP/crotonase"/>
    <property type="match status" value="1"/>
</dbReference>
<dbReference type="PANTHER" id="PTHR10381:SF11">
    <property type="entry name" value="ATP-DEPENDENT CLP PROTEASE PROTEOLYTIC SUBUNIT, MITOCHONDRIAL"/>
    <property type="match status" value="1"/>
</dbReference>
<reference evidence="9" key="2">
    <citation type="submission" date="2021-01" db="EMBL/GenBank/DDBJ databases">
        <authorList>
            <person name="Corre E."/>
            <person name="Pelletier E."/>
            <person name="Niang G."/>
            <person name="Scheremetjew M."/>
            <person name="Finn R."/>
            <person name="Kale V."/>
            <person name="Holt S."/>
            <person name="Cochrane G."/>
            <person name="Meng A."/>
            <person name="Brown T."/>
            <person name="Cohen L."/>
        </authorList>
    </citation>
    <scope>NUCLEOTIDE SEQUENCE</scope>
    <source>
        <strain evidence="9">CCMP1205</strain>
    </source>
</reference>
<keyword evidence="3 7" id="KW-0378">Hydrolase</keyword>
<dbReference type="PANTHER" id="PTHR10381">
    <property type="entry name" value="ATP-DEPENDENT CLP PROTEASE PROTEOLYTIC SUBUNIT"/>
    <property type="match status" value="1"/>
</dbReference>
<feature type="active site" evidence="5">
    <location>
        <position position="126"/>
    </location>
</feature>
<protein>
    <recommendedName>
        <fullName evidence="8">ATP-dependent Clp protease proteolytic subunit</fullName>
        <ecNumber evidence="7">3.4.21.92</ecNumber>
    </recommendedName>
</protein>
<dbReference type="Gene3D" id="3.90.226.10">
    <property type="entry name" value="2-enoyl-CoA Hydratase, Chain A, domain 1"/>
    <property type="match status" value="1"/>
</dbReference>
<dbReference type="HAMAP" id="MF_00444">
    <property type="entry name" value="ClpP"/>
    <property type="match status" value="1"/>
</dbReference>
<comment type="similarity">
    <text evidence="1 8">Belongs to the peptidase S14 family.</text>
</comment>
<accession>A0A5B8MBT8</accession>
<keyword evidence="11" id="KW-1185">Reference proteome</keyword>
<dbReference type="GO" id="GO:0004176">
    <property type="term" value="F:ATP-dependent peptidase activity"/>
    <property type="evidence" value="ECO:0007669"/>
    <property type="project" value="InterPro"/>
</dbReference>
<evidence type="ECO:0000256" key="8">
    <source>
        <dbReference type="RuleBase" id="RU003567"/>
    </source>
</evidence>
<dbReference type="OrthoDB" id="2017408at2759"/>
<dbReference type="InterPro" id="IPR033135">
    <property type="entry name" value="ClpP_His_AS"/>
</dbReference>
<keyword evidence="2 7" id="KW-0645">Protease</keyword>
<evidence type="ECO:0000313" key="9">
    <source>
        <dbReference type="EMBL" id="CAD9718190.1"/>
    </source>
</evidence>
<name>A0A5B8MBT8_9CHLO</name>
<evidence type="ECO:0000256" key="7">
    <source>
        <dbReference type="RuleBase" id="RU000549"/>
    </source>
</evidence>
<dbReference type="Proteomes" id="UP000316726">
    <property type="component" value="Chromosome 1"/>
</dbReference>
<dbReference type="GO" id="GO:0051117">
    <property type="term" value="F:ATPase binding"/>
    <property type="evidence" value="ECO:0007669"/>
    <property type="project" value="TreeGrafter"/>
</dbReference>
<gene>
    <name evidence="10" type="ORF">A3770_01p03510</name>
    <name evidence="9" type="ORF">CPRI1469_LOCUS7055</name>
</gene>
<dbReference type="PROSITE" id="PS00382">
    <property type="entry name" value="CLP_PROTEASE_HIS"/>
    <property type="match status" value="1"/>
</dbReference>
<keyword evidence="4 7" id="KW-0720">Serine protease</keyword>
<evidence type="ECO:0000256" key="3">
    <source>
        <dbReference type="ARBA" id="ARBA00022801"/>
    </source>
</evidence>
<dbReference type="InterPro" id="IPR023562">
    <property type="entry name" value="ClpP/TepA"/>
</dbReference>
<proteinExistence type="inferred from homology"/>
<dbReference type="GO" id="GO:0004252">
    <property type="term" value="F:serine-type endopeptidase activity"/>
    <property type="evidence" value="ECO:0007669"/>
    <property type="project" value="UniProtKB-EC"/>
</dbReference>
<dbReference type="GO" id="GO:0009840">
    <property type="term" value="C:chloroplastic endopeptidase Clp complex"/>
    <property type="evidence" value="ECO:0007669"/>
    <property type="project" value="UniProtKB-ARBA"/>
</dbReference>
<dbReference type="NCBIfam" id="NF001368">
    <property type="entry name" value="PRK00277.1"/>
    <property type="match status" value="1"/>
</dbReference>
<dbReference type="CDD" id="cd07017">
    <property type="entry name" value="S14_ClpP_2"/>
    <property type="match status" value="1"/>
</dbReference>
<dbReference type="Pfam" id="PF00574">
    <property type="entry name" value="CLP_protease"/>
    <property type="match status" value="1"/>
</dbReference>
<evidence type="ECO:0000256" key="6">
    <source>
        <dbReference type="PROSITE-ProRule" id="PRU10086"/>
    </source>
</evidence>
<feature type="active site" evidence="6">
    <location>
        <position position="151"/>
    </location>
</feature>
<dbReference type="PRINTS" id="PR00127">
    <property type="entry name" value="CLPPROTEASEP"/>
</dbReference>
<dbReference type="STRING" id="1764295.A0A5B8MBT8"/>
<dbReference type="EMBL" id="CP031034">
    <property type="protein sequence ID" value="QDZ17833.1"/>
    <property type="molecule type" value="Genomic_DNA"/>
</dbReference>
<dbReference type="FunFam" id="3.90.226.10:FF:000001">
    <property type="entry name" value="ATP-dependent Clp protease proteolytic subunit"/>
    <property type="match status" value="1"/>
</dbReference>
<dbReference type="AlphaFoldDB" id="A0A5B8MBT8"/>
<evidence type="ECO:0000313" key="10">
    <source>
        <dbReference type="EMBL" id="QDZ17833.1"/>
    </source>
</evidence>
<organism evidence="10 11">
    <name type="scientific">Chloropicon primus</name>
    <dbReference type="NCBI Taxonomy" id="1764295"/>
    <lineage>
        <taxon>Eukaryota</taxon>
        <taxon>Viridiplantae</taxon>
        <taxon>Chlorophyta</taxon>
        <taxon>Chloropicophyceae</taxon>
        <taxon>Chloropicales</taxon>
        <taxon>Chloropicaceae</taxon>
        <taxon>Chloropicon</taxon>
    </lineage>
</organism>
<dbReference type="InterPro" id="IPR029045">
    <property type="entry name" value="ClpP/crotonase-like_dom_sf"/>
</dbReference>
<dbReference type="PROSITE" id="PS00381">
    <property type="entry name" value="CLP_PROTEASE_SER"/>
    <property type="match status" value="1"/>
</dbReference>
<dbReference type="NCBIfam" id="NF009205">
    <property type="entry name" value="PRK12553.1"/>
    <property type="match status" value="1"/>
</dbReference>